<dbReference type="Proteomes" id="UP000886689">
    <property type="component" value="Unassembled WGS sequence"/>
</dbReference>
<name>A0A9D7PSP0_9PROT</name>
<accession>A0A9D7PSP0</accession>
<evidence type="ECO:0000313" key="2">
    <source>
        <dbReference type="Proteomes" id="UP000886689"/>
    </source>
</evidence>
<dbReference type="EMBL" id="JADJUC010000031">
    <property type="protein sequence ID" value="MBK8525523.1"/>
    <property type="molecule type" value="Genomic_DNA"/>
</dbReference>
<comment type="caution">
    <text evidence="1">The sequence shown here is derived from an EMBL/GenBank/DDBJ whole genome shotgun (WGS) entry which is preliminary data.</text>
</comment>
<evidence type="ECO:0000313" key="1">
    <source>
        <dbReference type="EMBL" id="MBK8525523.1"/>
    </source>
</evidence>
<sequence>MSSLRLLGVPTPRSRRSRAAMTGAEVAAIHGFGGIGQRGGGDGQVVAVDAAGAEVVQRDGVDACRRRRSGHGW</sequence>
<dbReference type="AlphaFoldDB" id="A0A9D7PSP0"/>
<gene>
    <name evidence="1" type="ORF">IPL58_16695</name>
</gene>
<protein>
    <submittedName>
        <fullName evidence="1">Uncharacterized protein</fullName>
    </submittedName>
</protein>
<reference evidence="1" key="1">
    <citation type="submission" date="2020-10" db="EMBL/GenBank/DDBJ databases">
        <title>Connecting structure to function with the recovery of over 1000 high-quality activated sludge metagenome-assembled genomes encoding full-length rRNA genes using long-read sequencing.</title>
        <authorList>
            <person name="Singleton C.M."/>
            <person name="Petriglieri F."/>
            <person name="Kristensen J.M."/>
            <person name="Kirkegaard R.H."/>
            <person name="Michaelsen T.Y."/>
            <person name="Andersen M.H."/>
            <person name="Karst S.M."/>
            <person name="Dueholm M.S."/>
            <person name="Nielsen P.H."/>
            <person name="Albertsen M."/>
        </authorList>
    </citation>
    <scope>NUCLEOTIDE SEQUENCE</scope>
    <source>
        <strain evidence="1">Hirt_18-Q3-R61-65_BATAC.395</strain>
    </source>
</reference>
<organism evidence="1 2">
    <name type="scientific">Candidatus Proximibacter danicus</name>
    <dbReference type="NCBI Taxonomy" id="2954365"/>
    <lineage>
        <taxon>Bacteria</taxon>
        <taxon>Pseudomonadati</taxon>
        <taxon>Pseudomonadota</taxon>
        <taxon>Betaproteobacteria</taxon>
        <taxon>Candidatus Proximibacter</taxon>
    </lineage>
</organism>
<proteinExistence type="predicted"/>